<evidence type="ECO:0000313" key="1">
    <source>
        <dbReference type="EMBL" id="KAA6373005.1"/>
    </source>
</evidence>
<comment type="caution">
    <text evidence="1">The sequence shown here is derived from an EMBL/GenBank/DDBJ whole genome shotgun (WGS) entry which is preliminary data.</text>
</comment>
<protein>
    <submittedName>
        <fullName evidence="1">Uncharacterized protein</fullName>
    </submittedName>
</protein>
<accession>A0A5J4UTG2</accession>
<reference evidence="1 2" key="1">
    <citation type="submission" date="2019-03" db="EMBL/GenBank/DDBJ databases">
        <title>Single cell metagenomics reveals metabolic interactions within the superorganism composed of flagellate Streblomastix strix and complex community of Bacteroidetes bacteria on its surface.</title>
        <authorList>
            <person name="Treitli S.C."/>
            <person name="Kolisko M."/>
            <person name="Husnik F."/>
            <person name="Keeling P."/>
            <person name="Hampl V."/>
        </authorList>
    </citation>
    <scope>NUCLEOTIDE SEQUENCE [LARGE SCALE GENOMIC DNA]</scope>
    <source>
        <strain evidence="1">ST1C</strain>
    </source>
</reference>
<name>A0A5J4UTG2_9EUKA</name>
<sequence length="380" mass="43685">SWDDTNPEVWRENPHFNYKGGLIPSSLGPSKIRQFCIEGNRAIVILENGAVFAYGDLHLFRSYPNLPIDGFIELTDSNNLKPIFSEDILGDLSGAEGQFGIFGTYQVVKYFRDAQAFLTADGIVIQFNYPEHEKSKNSFTPIDPKFFYGEKVVYINNCHGGENYLAESGRLIITATEYFEMSKLFITKLANPIRKEFLPFNLNELQTLILARKQYFTSLQKDGKILNFRFGDNTARDVTHFITQLAKINPDEPDMKIKNFQYGEQINKEFIQNLVEKEYFVNWCFIGIMDDLNLGKVALEVVYKCEVDRPLHCGCTSLLPLTTVFPQTQHNFEKIKEDRMGQSDQTIEKGADGIRVVDDTNYEEQTQKYRNMQDLSNVND</sequence>
<dbReference type="AlphaFoldDB" id="A0A5J4UTG2"/>
<organism evidence="1 2">
    <name type="scientific">Streblomastix strix</name>
    <dbReference type="NCBI Taxonomy" id="222440"/>
    <lineage>
        <taxon>Eukaryota</taxon>
        <taxon>Metamonada</taxon>
        <taxon>Preaxostyla</taxon>
        <taxon>Oxymonadida</taxon>
        <taxon>Streblomastigidae</taxon>
        <taxon>Streblomastix</taxon>
    </lineage>
</organism>
<gene>
    <name evidence="1" type="ORF">EZS28_031468</name>
</gene>
<evidence type="ECO:0000313" key="2">
    <source>
        <dbReference type="Proteomes" id="UP000324800"/>
    </source>
</evidence>
<proteinExistence type="predicted"/>
<dbReference type="EMBL" id="SNRW01013100">
    <property type="protein sequence ID" value="KAA6373005.1"/>
    <property type="molecule type" value="Genomic_DNA"/>
</dbReference>
<dbReference type="Proteomes" id="UP000324800">
    <property type="component" value="Unassembled WGS sequence"/>
</dbReference>
<feature type="non-terminal residue" evidence="1">
    <location>
        <position position="1"/>
    </location>
</feature>